<evidence type="ECO:0000256" key="1">
    <source>
        <dbReference type="SAM" id="MobiDB-lite"/>
    </source>
</evidence>
<organism evidence="3 4">
    <name type="scientific">Streptomyces spirodelae</name>
    <dbReference type="NCBI Taxonomy" id="2812904"/>
    <lineage>
        <taxon>Bacteria</taxon>
        <taxon>Bacillati</taxon>
        <taxon>Actinomycetota</taxon>
        <taxon>Actinomycetes</taxon>
        <taxon>Kitasatosporales</taxon>
        <taxon>Streptomycetaceae</taxon>
        <taxon>Streptomyces</taxon>
    </lineage>
</organism>
<dbReference type="Proteomes" id="UP001518976">
    <property type="component" value="Unassembled WGS sequence"/>
</dbReference>
<dbReference type="RefSeq" id="WP_209266033.1">
    <property type="nucleotide sequence ID" value="NZ_JAFFZN010000015.1"/>
</dbReference>
<evidence type="ECO:0000313" key="4">
    <source>
        <dbReference type="Proteomes" id="UP001518976"/>
    </source>
</evidence>
<dbReference type="Gene3D" id="1.20.120.20">
    <property type="entry name" value="Apolipoprotein"/>
    <property type="match status" value="1"/>
</dbReference>
<sequence length="268" mass="27989">MTAKESVRAATGTAKESVRHAAEVVRPHAGQAKDTAARYAYEASARLGPKVSKAAEQARHSAREGYEHYVGPRVARARDTLPSEVEVAAGRAAEQTRKAARKAAAYAGPRIESAMTEARAAAGPAREEAAQRGAAAVAALRGQVSVKEIEKLSRRRRRRSRAGRFLWRAGLVGLVAGGAYAAWRWWDRQANPDWLVEPPAATEVGDRGSLASVNGSPVEGGDSALDAELDPEVRAKQDDAESGGTGGSGSAESSGNSGASGNGGRPKK</sequence>
<feature type="transmembrane region" description="Helical" evidence="2">
    <location>
        <begin position="165"/>
        <end position="186"/>
    </location>
</feature>
<protein>
    <submittedName>
        <fullName evidence="3">DUF5324 family protein</fullName>
    </submittedName>
</protein>
<dbReference type="InterPro" id="IPR035214">
    <property type="entry name" value="DUF5324"/>
</dbReference>
<keyword evidence="4" id="KW-1185">Reference proteome</keyword>
<proteinExistence type="predicted"/>
<name>A0ABS3WVS6_9ACTN</name>
<gene>
    <name evidence="3" type="ORF">JW592_17340</name>
</gene>
<feature type="compositionally biased region" description="Gly residues" evidence="1">
    <location>
        <begin position="258"/>
        <end position="268"/>
    </location>
</feature>
<keyword evidence="2" id="KW-0472">Membrane</keyword>
<dbReference type="EMBL" id="JAFFZN010000015">
    <property type="protein sequence ID" value="MBO8187216.1"/>
    <property type="molecule type" value="Genomic_DNA"/>
</dbReference>
<keyword evidence="2" id="KW-0812">Transmembrane</keyword>
<dbReference type="Pfam" id="PF17258">
    <property type="entry name" value="DUF5324"/>
    <property type="match status" value="1"/>
</dbReference>
<accession>A0ABS3WVS6</accession>
<evidence type="ECO:0000256" key="2">
    <source>
        <dbReference type="SAM" id="Phobius"/>
    </source>
</evidence>
<evidence type="ECO:0000313" key="3">
    <source>
        <dbReference type="EMBL" id="MBO8187216.1"/>
    </source>
</evidence>
<comment type="caution">
    <text evidence="3">The sequence shown here is derived from an EMBL/GenBank/DDBJ whole genome shotgun (WGS) entry which is preliminary data.</text>
</comment>
<reference evidence="3 4" key="1">
    <citation type="submission" date="2021-02" db="EMBL/GenBank/DDBJ databases">
        <title>Streptomyces spirodelae sp. nov., isolated from duckweed.</title>
        <authorList>
            <person name="Saimee Y."/>
            <person name="Duangmal K."/>
        </authorList>
    </citation>
    <scope>NUCLEOTIDE SEQUENCE [LARGE SCALE GENOMIC DNA]</scope>
    <source>
        <strain evidence="3 4">DW4-2</strain>
    </source>
</reference>
<feature type="region of interest" description="Disordered" evidence="1">
    <location>
        <begin position="199"/>
        <end position="268"/>
    </location>
</feature>
<keyword evidence="2" id="KW-1133">Transmembrane helix</keyword>